<gene>
    <name evidence="2" type="ORF">V1264_006671</name>
</gene>
<protein>
    <submittedName>
        <fullName evidence="2">Uncharacterized protein</fullName>
    </submittedName>
</protein>
<accession>A0AAN9AXJ6</accession>
<keyword evidence="1" id="KW-0732">Signal</keyword>
<dbReference type="EMBL" id="JBAMIC010000018">
    <property type="protein sequence ID" value="KAK7095235.1"/>
    <property type="molecule type" value="Genomic_DNA"/>
</dbReference>
<feature type="signal peptide" evidence="1">
    <location>
        <begin position="1"/>
        <end position="18"/>
    </location>
</feature>
<keyword evidence="3" id="KW-1185">Reference proteome</keyword>
<organism evidence="2 3">
    <name type="scientific">Littorina saxatilis</name>
    <dbReference type="NCBI Taxonomy" id="31220"/>
    <lineage>
        <taxon>Eukaryota</taxon>
        <taxon>Metazoa</taxon>
        <taxon>Spiralia</taxon>
        <taxon>Lophotrochozoa</taxon>
        <taxon>Mollusca</taxon>
        <taxon>Gastropoda</taxon>
        <taxon>Caenogastropoda</taxon>
        <taxon>Littorinimorpha</taxon>
        <taxon>Littorinoidea</taxon>
        <taxon>Littorinidae</taxon>
        <taxon>Littorina</taxon>
    </lineage>
</organism>
<name>A0AAN9AXJ6_9CAEN</name>
<dbReference type="Proteomes" id="UP001374579">
    <property type="component" value="Unassembled WGS sequence"/>
</dbReference>
<reference evidence="2 3" key="1">
    <citation type="submission" date="2024-02" db="EMBL/GenBank/DDBJ databases">
        <title>Chromosome-scale genome assembly of the rough periwinkle Littorina saxatilis.</title>
        <authorList>
            <person name="De Jode A."/>
            <person name="Faria R."/>
            <person name="Formenti G."/>
            <person name="Sims Y."/>
            <person name="Smith T.P."/>
            <person name="Tracey A."/>
            <person name="Wood J.M.D."/>
            <person name="Zagrodzka Z.B."/>
            <person name="Johannesson K."/>
            <person name="Butlin R.K."/>
            <person name="Leder E.H."/>
        </authorList>
    </citation>
    <scope>NUCLEOTIDE SEQUENCE [LARGE SCALE GENOMIC DNA]</scope>
    <source>
        <strain evidence="2">Snail1</strain>
        <tissue evidence="2">Muscle</tissue>
    </source>
</reference>
<feature type="chain" id="PRO_5042889054" evidence="1">
    <location>
        <begin position="19"/>
        <end position="330"/>
    </location>
</feature>
<evidence type="ECO:0000313" key="2">
    <source>
        <dbReference type="EMBL" id="KAK7095235.1"/>
    </source>
</evidence>
<comment type="caution">
    <text evidence="2">The sequence shown here is derived from an EMBL/GenBank/DDBJ whole genome shotgun (WGS) entry which is preliminary data.</text>
</comment>
<sequence length="330" mass="36681">MKLLACLVAVGFLAMVWAEEQKTEEAAAVAEEVAEPVSVEVDERFVLDVDQVMKQYGADDDKQEDSSDRKRRSALSLLNPASYRVRGHGYRYRDAAPVTLGYYGYDDTPAVTVGGLRRGAYFRAAPEDGDRFSFVRFYNSFTPQRAVRTNGNVYVRNYVRRGSFDDCLTDFHRLSLQQIKAVSSSDMFDNDNNNEVVLLSGVRQTSTSSGLFGNVERDSTVGYVGVMRDFPYQVYAMREGCYLDGYSGYHDCIVFKGATYPYSKTVRRFVYVNQQSAASAAVDTVDRVVADRYVSGGFGDYGAGRFGGYGVGRVGGYAGGRFGGYRRGLW</sequence>
<proteinExistence type="predicted"/>
<dbReference type="AlphaFoldDB" id="A0AAN9AXJ6"/>
<evidence type="ECO:0000256" key="1">
    <source>
        <dbReference type="SAM" id="SignalP"/>
    </source>
</evidence>
<evidence type="ECO:0000313" key="3">
    <source>
        <dbReference type="Proteomes" id="UP001374579"/>
    </source>
</evidence>